<feature type="region of interest" description="Disordered" evidence="4">
    <location>
        <begin position="294"/>
        <end position="334"/>
    </location>
</feature>
<dbReference type="Proteomes" id="UP001620397">
    <property type="component" value="Unassembled WGS sequence"/>
</dbReference>
<gene>
    <name evidence="5" type="ORF">ISP14_11160</name>
</gene>
<dbReference type="Pfam" id="PF09712">
    <property type="entry name" value="PHA_synth_III_E"/>
    <property type="match status" value="1"/>
</dbReference>
<sequence>MSGQTGDFIKDWQVLAQQSWDAWLRQLQPPPAAAPPPAGNEALERTLAGLRGCFDWMQGVAAAGASQPGADWQTLLKAWAGSGNQPFTQAFNGIDNAAAQGFVQQWQAWLQSVQAGGFAMPGAANGPVPGFGLHREQLMQQQELAAAIQAALEANARYQDLIQRANAQGLERLQARLAQRNAASPPIESLKALYDLWVDAAEEAYAEVALSDEFRAAYGEMVNTQMRVRQLQQRQTGQLCRELGLPTREEVSSLGERLQQVRRDLRKQGASDAGAEILALRREVAALKRDLAAMTAQPAVSTAKPKPAAKRAAVAVKTPARGKPASSTTRSRKR</sequence>
<dbReference type="RefSeq" id="WP_404539584.1">
    <property type="nucleotide sequence ID" value="NZ_JADIKL010000005.1"/>
</dbReference>
<feature type="compositionally biased region" description="Low complexity" evidence="4">
    <location>
        <begin position="302"/>
        <end position="321"/>
    </location>
</feature>
<keyword evidence="6" id="KW-1185">Reference proteome</keyword>
<dbReference type="InterPro" id="IPR010123">
    <property type="entry name" value="PHA_synth_III_E"/>
</dbReference>
<dbReference type="EMBL" id="JADIKL010000005">
    <property type="protein sequence ID" value="MFK2931348.1"/>
    <property type="molecule type" value="Genomic_DNA"/>
</dbReference>
<organism evidence="5 6">
    <name type="scientific">Dyella agri</name>
    <dbReference type="NCBI Taxonomy" id="1926869"/>
    <lineage>
        <taxon>Bacteria</taxon>
        <taxon>Pseudomonadati</taxon>
        <taxon>Pseudomonadota</taxon>
        <taxon>Gammaproteobacteria</taxon>
        <taxon>Lysobacterales</taxon>
        <taxon>Rhodanobacteraceae</taxon>
        <taxon>Dyella</taxon>
    </lineage>
</organism>
<name>A0ABW8KKC0_9GAMM</name>
<comment type="pathway">
    <text evidence="1">Biopolymer metabolism; poly-(R)-3-hydroxybutanoate biosynthesis.</text>
</comment>
<evidence type="ECO:0000256" key="2">
    <source>
        <dbReference type="ARBA" id="ARBA00019066"/>
    </source>
</evidence>
<accession>A0ABW8KKC0</accession>
<protein>
    <recommendedName>
        <fullName evidence="2">Poly(3-hydroxyalkanoate) polymerase subunit PhaE</fullName>
    </recommendedName>
</protein>
<evidence type="ECO:0000256" key="3">
    <source>
        <dbReference type="ARBA" id="ARBA00022752"/>
    </source>
</evidence>
<keyword evidence="3" id="KW-0583">PHB biosynthesis</keyword>
<evidence type="ECO:0000256" key="4">
    <source>
        <dbReference type="SAM" id="MobiDB-lite"/>
    </source>
</evidence>
<evidence type="ECO:0000313" key="5">
    <source>
        <dbReference type="EMBL" id="MFK2931348.1"/>
    </source>
</evidence>
<reference evidence="5 6" key="1">
    <citation type="submission" date="2020-10" db="EMBL/GenBank/DDBJ databases">
        <title>Phylogeny of dyella-like bacteria.</title>
        <authorList>
            <person name="Fu J."/>
        </authorList>
    </citation>
    <scope>NUCLEOTIDE SEQUENCE [LARGE SCALE GENOMIC DNA]</scope>
    <source>
        <strain evidence="5 6">DKC-1</strain>
    </source>
</reference>
<comment type="caution">
    <text evidence="5">The sequence shown here is derived from an EMBL/GenBank/DDBJ whole genome shotgun (WGS) entry which is preliminary data.</text>
</comment>
<feature type="compositionally biased region" description="Polar residues" evidence="4">
    <location>
        <begin position="325"/>
        <end position="334"/>
    </location>
</feature>
<evidence type="ECO:0000256" key="1">
    <source>
        <dbReference type="ARBA" id="ARBA00004683"/>
    </source>
</evidence>
<proteinExistence type="predicted"/>
<evidence type="ECO:0000313" key="6">
    <source>
        <dbReference type="Proteomes" id="UP001620397"/>
    </source>
</evidence>